<comment type="caution">
    <text evidence="2">The sequence shown here is derived from an EMBL/GenBank/DDBJ whole genome shotgun (WGS) entry which is preliminary data.</text>
</comment>
<reference evidence="2 3" key="1">
    <citation type="submission" date="2018-08" db="EMBL/GenBank/DDBJ databases">
        <title>A genome reference for cultivated species of the human gut microbiota.</title>
        <authorList>
            <person name="Zou Y."/>
            <person name="Xue W."/>
            <person name="Luo G."/>
        </authorList>
    </citation>
    <scope>NUCLEOTIDE SEQUENCE [LARGE SCALE GENOMIC DNA]</scope>
    <source>
        <strain evidence="2 3">AM48-23BH</strain>
    </source>
</reference>
<proteinExistence type="predicted"/>
<feature type="transmembrane region" description="Helical" evidence="1">
    <location>
        <begin position="6"/>
        <end position="24"/>
    </location>
</feature>
<keyword evidence="1" id="KW-0812">Transmembrane</keyword>
<accession>A0A413PDS8</accession>
<dbReference type="Proteomes" id="UP000286561">
    <property type="component" value="Unassembled WGS sequence"/>
</dbReference>
<gene>
    <name evidence="2" type="ORF">DW972_15990</name>
</gene>
<name>A0A413PDS8_9FIRM</name>
<protein>
    <submittedName>
        <fullName evidence="2">Uncharacterized protein</fullName>
    </submittedName>
</protein>
<feature type="non-terminal residue" evidence="2">
    <location>
        <position position="1"/>
    </location>
</feature>
<dbReference type="AlphaFoldDB" id="A0A413PDS8"/>
<dbReference type="EMBL" id="QSEP01000262">
    <property type="protein sequence ID" value="RGZ74201.1"/>
    <property type="molecule type" value="Genomic_DNA"/>
</dbReference>
<sequence length="212" mass="24140">KKKLDIGFLILNGMAVLLTMLTIFMNCKLNDRTIDISKEIATRDYKLEESNQPLSIKEECKLKLAGDDINMSFAIKQGQPIATYLAINNASNNKESPFIKRMYPQIKNNTISMSLPFVSEEDKVKENDIYLRMGTTNQLELIMLDSAGRIQRYYILVEPNVKSANKTEKIEKKVKKVNENGNDSKYYSAGTAELNYTLVTSPNIVIQQEQQN</sequence>
<evidence type="ECO:0000256" key="1">
    <source>
        <dbReference type="SAM" id="Phobius"/>
    </source>
</evidence>
<evidence type="ECO:0000313" key="3">
    <source>
        <dbReference type="Proteomes" id="UP000286561"/>
    </source>
</evidence>
<dbReference type="RefSeq" id="WP_187307194.1">
    <property type="nucleotide sequence ID" value="NZ_QSEP01000262.1"/>
</dbReference>
<keyword evidence="1" id="KW-0472">Membrane</keyword>
<evidence type="ECO:0000313" key="2">
    <source>
        <dbReference type="EMBL" id="RGZ74201.1"/>
    </source>
</evidence>
<keyword evidence="1" id="KW-1133">Transmembrane helix</keyword>
<organism evidence="2 3">
    <name type="scientific">Anaerobutyricum hallii</name>
    <dbReference type="NCBI Taxonomy" id="39488"/>
    <lineage>
        <taxon>Bacteria</taxon>
        <taxon>Bacillati</taxon>
        <taxon>Bacillota</taxon>
        <taxon>Clostridia</taxon>
        <taxon>Lachnospirales</taxon>
        <taxon>Lachnospiraceae</taxon>
        <taxon>Anaerobutyricum</taxon>
    </lineage>
</organism>